<keyword evidence="1" id="KW-1133">Transmembrane helix</keyword>
<feature type="transmembrane region" description="Helical" evidence="1">
    <location>
        <begin position="14"/>
        <end position="38"/>
    </location>
</feature>
<proteinExistence type="predicted"/>
<accession>A0A645ILE6</accession>
<dbReference type="AlphaFoldDB" id="A0A645ILE6"/>
<feature type="transmembrane region" description="Helical" evidence="1">
    <location>
        <begin position="44"/>
        <end position="62"/>
    </location>
</feature>
<name>A0A645ILE6_9ZZZZ</name>
<dbReference type="EMBL" id="VSSQ01117500">
    <property type="protein sequence ID" value="MPN51920.1"/>
    <property type="molecule type" value="Genomic_DNA"/>
</dbReference>
<keyword evidence="1" id="KW-0472">Membrane</keyword>
<protein>
    <submittedName>
        <fullName evidence="2">Uncharacterized protein</fullName>
    </submittedName>
</protein>
<organism evidence="2">
    <name type="scientific">bioreactor metagenome</name>
    <dbReference type="NCBI Taxonomy" id="1076179"/>
    <lineage>
        <taxon>unclassified sequences</taxon>
        <taxon>metagenomes</taxon>
        <taxon>ecological metagenomes</taxon>
    </lineage>
</organism>
<comment type="caution">
    <text evidence="2">The sequence shown here is derived from an EMBL/GenBank/DDBJ whole genome shotgun (WGS) entry which is preliminary data.</text>
</comment>
<reference evidence="2" key="1">
    <citation type="submission" date="2019-08" db="EMBL/GenBank/DDBJ databases">
        <authorList>
            <person name="Kucharzyk K."/>
            <person name="Murdoch R.W."/>
            <person name="Higgins S."/>
            <person name="Loffler F."/>
        </authorList>
    </citation>
    <scope>NUCLEOTIDE SEQUENCE</scope>
</reference>
<evidence type="ECO:0000256" key="1">
    <source>
        <dbReference type="SAM" id="Phobius"/>
    </source>
</evidence>
<evidence type="ECO:0000313" key="2">
    <source>
        <dbReference type="EMBL" id="MPN51920.1"/>
    </source>
</evidence>
<gene>
    <name evidence="2" type="ORF">SDC9_199571</name>
</gene>
<keyword evidence="1" id="KW-0812">Transmembrane</keyword>
<sequence length="73" mass="8189">MAAKNVKKPKHTKISLTIVVELLLALYFVFGIGVSIFYKEIAAIPFQVMFLFGFGTIGILSLRHAILSRKKYS</sequence>